<organism evidence="1 2">
    <name type="scientific">Paramecium sonneborni</name>
    <dbReference type="NCBI Taxonomy" id="65129"/>
    <lineage>
        <taxon>Eukaryota</taxon>
        <taxon>Sar</taxon>
        <taxon>Alveolata</taxon>
        <taxon>Ciliophora</taxon>
        <taxon>Intramacronucleata</taxon>
        <taxon>Oligohymenophorea</taxon>
        <taxon>Peniculida</taxon>
        <taxon>Parameciidae</taxon>
        <taxon>Paramecium</taxon>
    </lineage>
</organism>
<dbReference type="Proteomes" id="UP000692954">
    <property type="component" value="Unassembled WGS sequence"/>
</dbReference>
<comment type="caution">
    <text evidence="1">The sequence shown here is derived from an EMBL/GenBank/DDBJ whole genome shotgun (WGS) entry which is preliminary data.</text>
</comment>
<accession>A0A8S1JU88</accession>
<evidence type="ECO:0000313" key="2">
    <source>
        <dbReference type="Proteomes" id="UP000692954"/>
    </source>
</evidence>
<dbReference type="AlphaFoldDB" id="A0A8S1JU88"/>
<dbReference type="EMBL" id="CAJJDN010000001">
    <property type="protein sequence ID" value="CAD8045697.1"/>
    <property type="molecule type" value="Genomic_DNA"/>
</dbReference>
<sequence>MFQTDQHLNSLVRNKQFPLREPLRRNYQTCNSNPFGKKTLDLNFTQSLQKQIKIPLNLNKLYQKKSKNIIVHESSSANTSMCFQKPIFVMKTINKRAQSIDEQKLSKPMITNNNLQVSSIFCDSSDNSDFNELRRNYLQKYCKPKFNQIDRQPRFRIHSVNQDSIIPWIVDI</sequence>
<reference evidence="1" key="1">
    <citation type="submission" date="2021-01" db="EMBL/GenBank/DDBJ databases">
        <authorList>
            <consortium name="Genoscope - CEA"/>
            <person name="William W."/>
        </authorList>
    </citation>
    <scope>NUCLEOTIDE SEQUENCE</scope>
</reference>
<protein>
    <submittedName>
        <fullName evidence="1">Uncharacterized protein</fullName>
    </submittedName>
</protein>
<name>A0A8S1JU88_9CILI</name>
<evidence type="ECO:0000313" key="1">
    <source>
        <dbReference type="EMBL" id="CAD8045697.1"/>
    </source>
</evidence>
<proteinExistence type="predicted"/>
<keyword evidence="2" id="KW-1185">Reference proteome</keyword>
<gene>
    <name evidence="1" type="ORF">PSON_ATCC_30995.1.T0010220</name>
</gene>
<dbReference type="OrthoDB" id="283777at2759"/>